<dbReference type="Pfam" id="PF00486">
    <property type="entry name" value="Trans_reg_C"/>
    <property type="match status" value="1"/>
</dbReference>
<dbReference type="InterPro" id="IPR039420">
    <property type="entry name" value="WalR-like"/>
</dbReference>
<dbReference type="InterPro" id="IPR001789">
    <property type="entry name" value="Sig_transdc_resp-reg_receiver"/>
</dbReference>
<dbReference type="PROSITE" id="PS51755">
    <property type="entry name" value="OMPR_PHOB"/>
    <property type="match status" value="1"/>
</dbReference>
<dbReference type="CDD" id="cd17624">
    <property type="entry name" value="REC_OmpR_PmrA-like"/>
    <property type="match status" value="1"/>
</dbReference>
<dbReference type="PROSITE" id="PS50110">
    <property type="entry name" value="RESPONSE_REGULATORY"/>
    <property type="match status" value="1"/>
</dbReference>
<comment type="caution">
    <text evidence="10">The sequence shown here is derived from an EMBL/GenBank/DDBJ whole genome shotgun (WGS) entry which is preliminary data.</text>
</comment>
<evidence type="ECO:0000256" key="5">
    <source>
        <dbReference type="ARBA" id="ARBA00023163"/>
    </source>
</evidence>
<evidence type="ECO:0000313" key="11">
    <source>
        <dbReference type="Proteomes" id="UP001185028"/>
    </source>
</evidence>
<keyword evidence="5" id="KW-0804">Transcription</keyword>
<feature type="DNA-binding region" description="OmpR/PhoB-type" evidence="7">
    <location>
        <begin position="126"/>
        <end position="224"/>
    </location>
</feature>
<dbReference type="Gene3D" id="6.10.250.690">
    <property type="match status" value="1"/>
</dbReference>
<keyword evidence="1 6" id="KW-0597">Phosphoprotein</keyword>
<evidence type="ECO:0000256" key="3">
    <source>
        <dbReference type="ARBA" id="ARBA00023015"/>
    </source>
</evidence>
<sequence>MHVLLAEDDTRLGELIVHMLQKKAGYTVDWVTTGNDAYAHVEYGSYDILILDWMMPEGDGLSLCTRLRKESYTGAILMLTARDALQDRIDGLDAGADDYLVKPFEIGELLARLRALSRRNYAPIQTEEMKFGELVLNRNEQCVSLDSRSVQLTPREFQLFDLLVQNRGVVLTREVILDRVWGMESDVGPKTIDATIKLLRRKLAELDNKELIQSARGLGYKVDK</sequence>
<dbReference type="SMART" id="SM00862">
    <property type="entry name" value="Trans_reg_C"/>
    <property type="match status" value="1"/>
</dbReference>
<evidence type="ECO:0000259" key="8">
    <source>
        <dbReference type="PROSITE" id="PS50110"/>
    </source>
</evidence>
<feature type="domain" description="OmpR/PhoB-type" evidence="9">
    <location>
        <begin position="126"/>
        <end position="224"/>
    </location>
</feature>
<evidence type="ECO:0000256" key="1">
    <source>
        <dbReference type="ARBA" id="ARBA00022553"/>
    </source>
</evidence>
<evidence type="ECO:0000256" key="7">
    <source>
        <dbReference type="PROSITE-ProRule" id="PRU01091"/>
    </source>
</evidence>
<evidence type="ECO:0000259" key="9">
    <source>
        <dbReference type="PROSITE" id="PS51755"/>
    </source>
</evidence>
<dbReference type="RefSeq" id="WP_188774782.1">
    <property type="nucleotide sequence ID" value="NZ_BMMB01000003.1"/>
</dbReference>
<keyword evidence="3" id="KW-0805">Transcription regulation</keyword>
<protein>
    <submittedName>
        <fullName evidence="10">DNA-binding response OmpR family regulator</fullName>
    </submittedName>
</protein>
<evidence type="ECO:0000256" key="2">
    <source>
        <dbReference type="ARBA" id="ARBA00023012"/>
    </source>
</evidence>
<organism evidence="10 11">
    <name type="scientific">Paenibacillus hunanensis</name>
    <dbReference type="NCBI Taxonomy" id="539262"/>
    <lineage>
        <taxon>Bacteria</taxon>
        <taxon>Bacillati</taxon>
        <taxon>Bacillota</taxon>
        <taxon>Bacilli</taxon>
        <taxon>Bacillales</taxon>
        <taxon>Paenibacillaceae</taxon>
        <taxon>Paenibacillus</taxon>
    </lineage>
</organism>
<name>A0ABU1IST4_9BACL</name>
<accession>A0ABU1IST4</accession>
<dbReference type="Gene3D" id="1.10.10.10">
    <property type="entry name" value="Winged helix-like DNA-binding domain superfamily/Winged helix DNA-binding domain"/>
    <property type="match status" value="1"/>
</dbReference>
<dbReference type="SMART" id="SM00448">
    <property type="entry name" value="REC"/>
    <property type="match status" value="1"/>
</dbReference>
<dbReference type="InterPro" id="IPR016032">
    <property type="entry name" value="Sig_transdc_resp-reg_C-effctor"/>
</dbReference>
<gene>
    <name evidence="10" type="ORF">JOC58_000196</name>
</gene>
<evidence type="ECO:0000256" key="4">
    <source>
        <dbReference type="ARBA" id="ARBA00023125"/>
    </source>
</evidence>
<proteinExistence type="predicted"/>
<keyword evidence="2" id="KW-0902">Two-component regulatory system</keyword>
<dbReference type="PANTHER" id="PTHR48111:SF1">
    <property type="entry name" value="TWO-COMPONENT RESPONSE REGULATOR ORR33"/>
    <property type="match status" value="1"/>
</dbReference>
<dbReference type="PANTHER" id="PTHR48111">
    <property type="entry name" value="REGULATOR OF RPOS"/>
    <property type="match status" value="1"/>
</dbReference>
<evidence type="ECO:0000256" key="6">
    <source>
        <dbReference type="PROSITE-ProRule" id="PRU00169"/>
    </source>
</evidence>
<dbReference type="InterPro" id="IPR011006">
    <property type="entry name" value="CheY-like_superfamily"/>
</dbReference>
<keyword evidence="11" id="KW-1185">Reference proteome</keyword>
<dbReference type="Gene3D" id="3.40.50.2300">
    <property type="match status" value="1"/>
</dbReference>
<feature type="domain" description="Response regulatory" evidence="8">
    <location>
        <begin position="2"/>
        <end position="117"/>
    </location>
</feature>
<evidence type="ECO:0000313" key="10">
    <source>
        <dbReference type="EMBL" id="MDR6242312.1"/>
    </source>
</evidence>
<reference evidence="10 11" key="1">
    <citation type="submission" date="2023-07" db="EMBL/GenBank/DDBJ databases">
        <title>Genomic Encyclopedia of Type Strains, Phase IV (KMG-IV): sequencing the most valuable type-strain genomes for metagenomic binning, comparative biology and taxonomic classification.</title>
        <authorList>
            <person name="Goeker M."/>
        </authorList>
    </citation>
    <scope>NUCLEOTIDE SEQUENCE [LARGE SCALE GENOMIC DNA]</scope>
    <source>
        <strain evidence="10 11">DSM 22170</strain>
    </source>
</reference>
<dbReference type="SUPFAM" id="SSF52172">
    <property type="entry name" value="CheY-like"/>
    <property type="match status" value="1"/>
</dbReference>
<feature type="modified residue" description="4-aspartylphosphate" evidence="6">
    <location>
        <position position="52"/>
    </location>
</feature>
<keyword evidence="4 7" id="KW-0238">DNA-binding</keyword>
<dbReference type="InterPro" id="IPR001867">
    <property type="entry name" value="OmpR/PhoB-type_DNA-bd"/>
</dbReference>
<dbReference type="EMBL" id="JAVDQH010000001">
    <property type="protein sequence ID" value="MDR6242312.1"/>
    <property type="molecule type" value="Genomic_DNA"/>
</dbReference>
<dbReference type="Proteomes" id="UP001185028">
    <property type="component" value="Unassembled WGS sequence"/>
</dbReference>
<dbReference type="CDD" id="cd00383">
    <property type="entry name" value="trans_reg_C"/>
    <property type="match status" value="1"/>
</dbReference>
<dbReference type="SUPFAM" id="SSF46894">
    <property type="entry name" value="C-terminal effector domain of the bipartite response regulators"/>
    <property type="match status" value="1"/>
</dbReference>
<dbReference type="Pfam" id="PF00072">
    <property type="entry name" value="Response_reg"/>
    <property type="match status" value="1"/>
</dbReference>
<dbReference type="InterPro" id="IPR036388">
    <property type="entry name" value="WH-like_DNA-bd_sf"/>
</dbReference>
<dbReference type="GO" id="GO:0003677">
    <property type="term" value="F:DNA binding"/>
    <property type="evidence" value="ECO:0007669"/>
    <property type="project" value="UniProtKB-KW"/>
</dbReference>